<dbReference type="EMBL" id="JACYTN010000001">
    <property type="protein sequence ID" value="MBD8496975.1"/>
    <property type="molecule type" value="Genomic_DNA"/>
</dbReference>
<evidence type="ECO:0000313" key="3">
    <source>
        <dbReference type="Proteomes" id="UP000634529"/>
    </source>
</evidence>
<evidence type="ECO:0000259" key="1">
    <source>
        <dbReference type="SMART" id="SM00860"/>
    </source>
</evidence>
<protein>
    <submittedName>
        <fullName evidence="2">SMI1/KNR4 family protein</fullName>
    </submittedName>
</protein>
<evidence type="ECO:0000313" key="2">
    <source>
        <dbReference type="EMBL" id="MBD8496975.1"/>
    </source>
</evidence>
<dbReference type="Pfam" id="PF09346">
    <property type="entry name" value="SMI1_KNR4"/>
    <property type="match status" value="1"/>
</dbReference>
<dbReference type="InterPro" id="IPR037883">
    <property type="entry name" value="Knr4/Smi1-like_sf"/>
</dbReference>
<reference evidence="2 3" key="1">
    <citation type="submission" date="2020-09" db="EMBL/GenBank/DDBJ databases">
        <title>Paenibacillus sp. CAU 1523 isolated from sand of Haeundae Beach.</title>
        <authorList>
            <person name="Kim W."/>
        </authorList>
    </citation>
    <scope>NUCLEOTIDE SEQUENCE [LARGE SCALE GENOMIC DNA]</scope>
    <source>
        <strain evidence="2 3">CAU 1523</strain>
    </source>
</reference>
<dbReference type="Gene3D" id="3.40.1580.10">
    <property type="entry name" value="SMI1/KNR4-like"/>
    <property type="match status" value="1"/>
</dbReference>
<sequence>MSEKTRLTSIIKSLQELLNSSSDRMVTTITQEGNIGKATCLFNEPISRKEFEDIIITNNWNFPPDVIEFYLTHNGARMYTVPNYGGGTDLLSLDRILRIKQEQINIPDRWVPIAWTDHTIGGIYVDCDRVVENRFPYLYFLDAIAPINEAIPIHSDFTTWLERLIICQGVEYWMWDFYNSIEFKNK</sequence>
<proteinExistence type="predicted"/>
<organism evidence="2 3">
    <name type="scientific">Paenibacillus arenosi</name>
    <dbReference type="NCBI Taxonomy" id="2774142"/>
    <lineage>
        <taxon>Bacteria</taxon>
        <taxon>Bacillati</taxon>
        <taxon>Bacillota</taxon>
        <taxon>Bacilli</taxon>
        <taxon>Bacillales</taxon>
        <taxon>Paenibacillaceae</taxon>
        <taxon>Paenibacillus</taxon>
    </lineage>
</organism>
<dbReference type="InterPro" id="IPR018958">
    <property type="entry name" value="Knr4/Smi1-like_dom"/>
</dbReference>
<dbReference type="RefSeq" id="WP_192023441.1">
    <property type="nucleotide sequence ID" value="NZ_JACYTN010000001.1"/>
</dbReference>
<feature type="domain" description="Knr4/Smi1-like" evidence="1">
    <location>
        <begin position="45"/>
        <end position="163"/>
    </location>
</feature>
<comment type="caution">
    <text evidence="2">The sequence shown here is derived from an EMBL/GenBank/DDBJ whole genome shotgun (WGS) entry which is preliminary data.</text>
</comment>
<gene>
    <name evidence="2" type="ORF">IFO66_01545</name>
</gene>
<dbReference type="Proteomes" id="UP000634529">
    <property type="component" value="Unassembled WGS sequence"/>
</dbReference>
<name>A0ABR9AS89_9BACL</name>
<accession>A0ABR9AS89</accession>
<keyword evidence="3" id="KW-1185">Reference proteome</keyword>
<dbReference type="SUPFAM" id="SSF160631">
    <property type="entry name" value="SMI1/KNR4-like"/>
    <property type="match status" value="1"/>
</dbReference>
<dbReference type="SMART" id="SM00860">
    <property type="entry name" value="SMI1_KNR4"/>
    <property type="match status" value="1"/>
</dbReference>